<keyword evidence="3" id="KW-1185">Reference proteome</keyword>
<sequence>MITRNNAGLIVVDIQGKLASLMAGGDAYIEHCCALISGAKILNLPIIWLEQNPEKLGETHPKIANLLADITPITKYTFDAFREPVFMQTIEHESKAHWLVCGIEAHICVYQTCSSLLLNNYQVHLVGDCIASRNADNKQLAITKLQQLGAHITGLEMSLFELVKDCRDEHFKAILNLIK</sequence>
<evidence type="ECO:0000313" key="2">
    <source>
        <dbReference type="EMBL" id="MEI4551219.1"/>
    </source>
</evidence>
<organism evidence="2 3">
    <name type="scientific">Pseudoalteromonas spongiae</name>
    <dbReference type="NCBI Taxonomy" id="298657"/>
    <lineage>
        <taxon>Bacteria</taxon>
        <taxon>Pseudomonadati</taxon>
        <taxon>Pseudomonadota</taxon>
        <taxon>Gammaproteobacteria</taxon>
        <taxon>Alteromonadales</taxon>
        <taxon>Pseudoalteromonadaceae</taxon>
        <taxon>Pseudoalteromonas</taxon>
    </lineage>
</organism>
<dbReference type="InterPro" id="IPR000868">
    <property type="entry name" value="Isochorismatase-like_dom"/>
</dbReference>
<dbReference type="Gene3D" id="3.40.50.850">
    <property type="entry name" value="Isochorismatase-like"/>
    <property type="match status" value="1"/>
</dbReference>
<dbReference type="InterPro" id="IPR050993">
    <property type="entry name" value="Isochorismatase_domain"/>
</dbReference>
<dbReference type="SUPFAM" id="SSF52499">
    <property type="entry name" value="Isochorismatase-like hydrolases"/>
    <property type="match status" value="1"/>
</dbReference>
<comment type="caution">
    <text evidence="2">The sequence shown here is derived from an EMBL/GenBank/DDBJ whole genome shotgun (WGS) entry which is preliminary data.</text>
</comment>
<evidence type="ECO:0000259" key="1">
    <source>
        <dbReference type="Pfam" id="PF00857"/>
    </source>
</evidence>
<evidence type="ECO:0000313" key="3">
    <source>
        <dbReference type="Proteomes" id="UP001382455"/>
    </source>
</evidence>
<feature type="domain" description="Isochorismatase-like" evidence="1">
    <location>
        <begin position="9"/>
        <end position="156"/>
    </location>
</feature>
<protein>
    <submittedName>
        <fullName evidence="2">Isochorismatase family protein</fullName>
    </submittedName>
</protein>
<dbReference type="PANTHER" id="PTHR14119">
    <property type="entry name" value="HYDROLASE"/>
    <property type="match status" value="1"/>
</dbReference>
<dbReference type="Pfam" id="PF00857">
    <property type="entry name" value="Isochorismatase"/>
    <property type="match status" value="1"/>
</dbReference>
<name>A0ABU8EW65_9GAMM</name>
<dbReference type="RefSeq" id="WP_105172461.1">
    <property type="nucleotide sequence ID" value="NZ_JBAWKS010000002.1"/>
</dbReference>
<dbReference type="PANTHER" id="PTHR14119:SF3">
    <property type="entry name" value="ISOCHORISMATASE DOMAIN-CONTAINING PROTEIN 2"/>
    <property type="match status" value="1"/>
</dbReference>
<proteinExistence type="predicted"/>
<dbReference type="InterPro" id="IPR036380">
    <property type="entry name" value="Isochorismatase-like_sf"/>
</dbReference>
<dbReference type="Proteomes" id="UP001382455">
    <property type="component" value="Unassembled WGS sequence"/>
</dbReference>
<reference evidence="2 3" key="1">
    <citation type="submission" date="2023-12" db="EMBL/GenBank/DDBJ databases">
        <title>Friends and Foes: Symbiotic and Algicidal bacterial influence on Karenia brevis blooms.</title>
        <authorList>
            <person name="Fei C."/>
            <person name="Mohamed A.R."/>
            <person name="Booker A."/>
            <person name="Arshad M."/>
            <person name="Klass S."/>
            <person name="Ahn S."/>
            <person name="Gilbert P.M."/>
            <person name="Heil C.A."/>
            <person name="Martinez J.M."/>
            <person name="Amin S.A."/>
        </authorList>
    </citation>
    <scope>NUCLEOTIDE SEQUENCE [LARGE SCALE GENOMIC DNA]</scope>
    <source>
        <strain evidence="2 3">CE15</strain>
    </source>
</reference>
<dbReference type="EMBL" id="JBAWKS010000002">
    <property type="protein sequence ID" value="MEI4551219.1"/>
    <property type="molecule type" value="Genomic_DNA"/>
</dbReference>
<accession>A0ABU8EW65</accession>
<gene>
    <name evidence="2" type="ORF">WAE96_16215</name>
</gene>